<accession>A0A382FFV1</accession>
<sequence>MIGEVSTGNAIQNNVGWVGPVQVGPGTVNVP</sequence>
<organism evidence="1">
    <name type="scientific">marine metagenome</name>
    <dbReference type="NCBI Taxonomy" id="408172"/>
    <lineage>
        <taxon>unclassified sequences</taxon>
        <taxon>metagenomes</taxon>
        <taxon>ecological metagenomes</taxon>
    </lineage>
</organism>
<gene>
    <name evidence="1" type="ORF">METZ01_LOCUS213957</name>
</gene>
<name>A0A382FFV1_9ZZZZ</name>
<protein>
    <submittedName>
        <fullName evidence="1">Uncharacterized protein</fullName>
    </submittedName>
</protein>
<proteinExistence type="predicted"/>
<reference evidence="1" key="1">
    <citation type="submission" date="2018-05" db="EMBL/GenBank/DDBJ databases">
        <authorList>
            <person name="Lanie J.A."/>
            <person name="Ng W.-L."/>
            <person name="Kazmierczak K.M."/>
            <person name="Andrzejewski T.M."/>
            <person name="Davidsen T.M."/>
            <person name="Wayne K.J."/>
            <person name="Tettelin H."/>
            <person name="Glass J.I."/>
            <person name="Rusch D."/>
            <person name="Podicherti R."/>
            <person name="Tsui H.-C.T."/>
            <person name="Winkler M.E."/>
        </authorList>
    </citation>
    <scope>NUCLEOTIDE SEQUENCE</scope>
</reference>
<evidence type="ECO:0000313" key="1">
    <source>
        <dbReference type="EMBL" id="SVB61103.1"/>
    </source>
</evidence>
<dbReference type="EMBL" id="UINC01049388">
    <property type="protein sequence ID" value="SVB61103.1"/>
    <property type="molecule type" value="Genomic_DNA"/>
</dbReference>
<dbReference type="AlphaFoldDB" id="A0A382FFV1"/>